<evidence type="ECO:0000256" key="4">
    <source>
        <dbReference type="ARBA" id="ARBA00022927"/>
    </source>
</evidence>
<evidence type="ECO:0000259" key="5">
    <source>
        <dbReference type="PROSITE" id="PS51186"/>
    </source>
</evidence>
<evidence type="ECO:0000256" key="3">
    <source>
        <dbReference type="ARBA" id="ARBA00022753"/>
    </source>
</evidence>
<name>A0A7Y8H1T4_9BURK</name>
<proteinExistence type="predicted"/>
<keyword evidence="3" id="KW-0967">Endosome</keyword>
<dbReference type="InterPro" id="IPR009851">
    <property type="entry name" value="Mod_r"/>
</dbReference>
<evidence type="ECO:0000256" key="2">
    <source>
        <dbReference type="ARBA" id="ARBA00022448"/>
    </source>
</evidence>
<dbReference type="GO" id="GO:0016747">
    <property type="term" value="F:acyltransferase activity, transferring groups other than amino-acyl groups"/>
    <property type="evidence" value="ECO:0007669"/>
    <property type="project" value="InterPro"/>
</dbReference>
<organism evidence="7 8">
    <name type="scientific">Hydrogenophaga aromaticivorans</name>
    <dbReference type="NCBI Taxonomy" id="2610898"/>
    <lineage>
        <taxon>Bacteria</taxon>
        <taxon>Pseudomonadati</taxon>
        <taxon>Pseudomonadota</taxon>
        <taxon>Betaproteobacteria</taxon>
        <taxon>Burkholderiales</taxon>
        <taxon>Comamonadaceae</taxon>
        <taxon>Hydrogenophaga</taxon>
    </lineage>
</organism>
<dbReference type="Gene3D" id="3.40.630.30">
    <property type="match status" value="1"/>
</dbReference>
<dbReference type="PROSITE" id="PS51186">
    <property type="entry name" value="GNAT"/>
    <property type="match status" value="1"/>
</dbReference>
<dbReference type="GO" id="GO:0098588">
    <property type="term" value="C:bounding membrane of organelle"/>
    <property type="evidence" value="ECO:0007669"/>
    <property type="project" value="UniProtKB-ARBA"/>
</dbReference>
<protein>
    <submittedName>
        <fullName evidence="7">GNAT family N-acetyltransferase</fullName>
    </submittedName>
</protein>
<feature type="domain" description="VPS37 C-terminal" evidence="6">
    <location>
        <begin position="1"/>
        <end position="25"/>
    </location>
</feature>
<evidence type="ECO:0000313" key="7">
    <source>
        <dbReference type="EMBL" id="NWF48062.1"/>
    </source>
</evidence>
<dbReference type="PROSITE" id="PS51314">
    <property type="entry name" value="VPS37_C"/>
    <property type="match status" value="1"/>
</dbReference>
<evidence type="ECO:0000313" key="8">
    <source>
        <dbReference type="Proteomes" id="UP000545507"/>
    </source>
</evidence>
<keyword evidence="2" id="KW-0813">Transport</keyword>
<dbReference type="EMBL" id="VYGV01000025">
    <property type="protein sequence ID" value="NWF48062.1"/>
    <property type="molecule type" value="Genomic_DNA"/>
</dbReference>
<evidence type="ECO:0000256" key="1">
    <source>
        <dbReference type="ARBA" id="ARBA00004177"/>
    </source>
</evidence>
<sequence length="170" mass="18374">MTPTRLQLQRWQALNSEQQQSVLALHIPPEQIEFAGTMAQAVAVGEGASLDEVAGLAVLHAEAQVGFVVLCRGSRLPAWAPTGAVALRAMRIDSREQGKGHGRHALALVETWLAEHWPVCPLLALCVDDQNLAARRAYEVAGFTEYAEPKAGRIGLVRYLSKSLREAASA</sequence>
<dbReference type="Proteomes" id="UP000545507">
    <property type="component" value="Unassembled WGS sequence"/>
</dbReference>
<dbReference type="GO" id="GO:0015031">
    <property type="term" value="P:protein transport"/>
    <property type="evidence" value="ECO:0007669"/>
    <property type="project" value="UniProtKB-KW"/>
</dbReference>
<evidence type="ECO:0000259" key="6">
    <source>
        <dbReference type="PROSITE" id="PS51314"/>
    </source>
</evidence>
<dbReference type="RefSeq" id="WP_177138317.1">
    <property type="nucleotide sequence ID" value="NZ_VYGV01000025.1"/>
</dbReference>
<dbReference type="Pfam" id="PF00583">
    <property type="entry name" value="Acetyltransf_1"/>
    <property type="match status" value="1"/>
</dbReference>
<comment type="caution">
    <text evidence="7">The sequence shown here is derived from an EMBL/GenBank/DDBJ whole genome shotgun (WGS) entry which is preliminary data.</text>
</comment>
<gene>
    <name evidence="7" type="ORF">F3K02_22800</name>
</gene>
<dbReference type="InterPro" id="IPR000182">
    <property type="entry name" value="GNAT_dom"/>
</dbReference>
<dbReference type="AlphaFoldDB" id="A0A7Y8H1T4"/>
<dbReference type="GO" id="GO:0098796">
    <property type="term" value="C:membrane protein complex"/>
    <property type="evidence" value="ECO:0007669"/>
    <property type="project" value="UniProtKB-ARBA"/>
</dbReference>
<dbReference type="InterPro" id="IPR016181">
    <property type="entry name" value="Acyl_CoA_acyltransferase"/>
</dbReference>
<keyword evidence="8" id="KW-1185">Reference proteome</keyword>
<comment type="subcellular location">
    <subcellularLocation>
        <location evidence="1">Endosome</location>
    </subcellularLocation>
</comment>
<accession>A0A7Y8H1T4</accession>
<dbReference type="SUPFAM" id="SSF55729">
    <property type="entry name" value="Acyl-CoA N-acyltransferases (Nat)"/>
    <property type="match status" value="1"/>
</dbReference>
<dbReference type="GO" id="GO:0030659">
    <property type="term" value="C:cytoplasmic vesicle membrane"/>
    <property type="evidence" value="ECO:0007669"/>
    <property type="project" value="UniProtKB-ARBA"/>
</dbReference>
<feature type="domain" description="N-acetyltransferase" evidence="5">
    <location>
        <begin position="1"/>
        <end position="165"/>
    </location>
</feature>
<keyword evidence="7" id="KW-0808">Transferase</keyword>
<keyword evidence="4" id="KW-0653">Protein transport</keyword>
<reference evidence="7 8" key="1">
    <citation type="submission" date="2019-09" db="EMBL/GenBank/DDBJ databases">
        <title>Hydrogenophaga aromatica sp. nov., isolated from a para-xylene-degrading enrichment culture.</title>
        <authorList>
            <person name="Tancsics A."/>
            <person name="Banerjee S."/>
        </authorList>
    </citation>
    <scope>NUCLEOTIDE SEQUENCE [LARGE SCALE GENOMIC DNA]</scope>
    <source>
        <strain evidence="7 8">D2P1</strain>
    </source>
</reference>